<dbReference type="SUPFAM" id="SSF56672">
    <property type="entry name" value="DNA/RNA polymerases"/>
    <property type="match status" value="1"/>
</dbReference>
<dbReference type="Proteomes" id="UP001172457">
    <property type="component" value="Chromosome 1"/>
</dbReference>
<dbReference type="InterPro" id="IPR043502">
    <property type="entry name" value="DNA/RNA_pol_sf"/>
</dbReference>
<dbReference type="InterPro" id="IPR012337">
    <property type="entry name" value="RNaseH-like_sf"/>
</dbReference>
<dbReference type="PANTHER" id="PTHR11439">
    <property type="entry name" value="GAG-POL-RELATED RETROTRANSPOSON"/>
    <property type="match status" value="1"/>
</dbReference>
<dbReference type="Pfam" id="PF13976">
    <property type="entry name" value="gag_pre-integrs"/>
    <property type="match status" value="1"/>
</dbReference>
<feature type="region of interest" description="Disordered" evidence="2">
    <location>
        <begin position="233"/>
        <end position="272"/>
    </location>
</feature>
<keyword evidence="5" id="KW-1185">Reference proteome</keyword>
<evidence type="ECO:0000313" key="5">
    <source>
        <dbReference type="Proteomes" id="UP001172457"/>
    </source>
</evidence>
<dbReference type="InterPro" id="IPR029472">
    <property type="entry name" value="Copia-like_N"/>
</dbReference>
<dbReference type="Pfam" id="PF25597">
    <property type="entry name" value="SH3_retrovirus"/>
    <property type="match status" value="1"/>
</dbReference>
<feature type="domain" description="Integrase catalytic" evidence="3">
    <location>
        <begin position="549"/>
        <end position="715"/>
    </location>
</feature>
<reference evidence="4" key="1">
    <citation type="submission" date="2023-03" db="EMBL/GenBank/DDBJ databases">
        <title>Chromosome-scale reference genome and RAD-based genetic map of yellow starthistle (Centaurea solstitialis) reveal putative structural variation and QTLs associated with invader traits.</title>
        <authorList>
            <person name="Reatini B."/>
            <person name="Cang F.A."/>
            <person name="Jiang Q."/>
            <person name="Mckibben M.T.W."/>
            <person name="Barker M.S."/>
            <person name="Rieseberg L.H."/>
            <person name="Dlugosch K.M."/>
        </authorList>
    </citation>
    <scope>NUCLEOTIDE SEQUENCE</scope>
    <source>
        <strain evidence="4">CAN-66</strain>
        <tissue evidence="4">Leaf</tissue>
    </source>
</reference>
<dbReference type="GO" id="GO:0004190">
    <property type="term" value="F:aspartic-type endopeptidase activity"/>
    <property type="evidence" value="ECO:0007669"/>
    <property type="project" value="UniProtKB-KW"/>
</dbReference>
<dbReference type="InterPro" id="IPR001584">
    <property type="entry name" value="Integrase_cat-core"/>
</dbReference>
<keyword evidence="1" id="KW-0064">Aspartyl protease</keyword>
<proteinExistence type="predicted"/>
<evidence type="ECO:0000259" key="3">
    <source>
        <dbReference type="PROSITE" id="PS50994"/>
    </source>
</evidence>
<comment type="caution">
    <text evidence="4">The sequence shown here is derived from an EMBL/GenBank/DDBJ whole genome shotgun (WGS) entry which is preliminary data.</text>
</comment>
<feature type="compositionally biased region" description="Basic and acidic residues" evidence="2">
    <location>
        <begin position="261"/>
        <end position="272"/>
    </location>
</feature>
<dbReference type="InterPro" id="IPR036397">
    <property type="entry name" value="RNaseH_sf"/>
</dbReference>
<dbReference type="Pfam" id="PF07727">
    <property type="entry name" value="RVT_2"/>
    <property type="match status" value="1"/>
</dbReference>
<name>A0AA38TSQ9_9ASTR</name>
<dbReference type="GO" id="GO:0003676">
    <property type="term" value="F:nucleic acid binding"/>
    <property type="evidence" value="ECO:0007669"/>
    <property type="project" value="InterPro"/>
</dbReference>
<dbReference type="Pfam" id="PF22936">
    <property type="entry name" value="Pol_BBD"/>
    <property type="match status" value="1"/>
</dbReference>
<dbReference type="CDD" id="cd09272">
    <property type="entry name" value="RNase_HI_RT_Ty1"/>
    <property type="match status" value="1"/>
</dbReference>
<evidence type="ECO:0000313" key="4">
    <source>
        <dbReference type="EMBL" id="KAJ9565434.1"/>
    </source>
</evidence>
<dbReference type="SUPFAM" id="SSF53098">
    <property type="entry name" value="Ribonuclease H-like"/>
    <property type="match status" value="1"/>
</dbReference>
<dbReference type="InterPro" id="IPR025724">
    <property type="entry name" value="GAG-pre-integrase_dom"/>
</dbReference>
<dbReference type="InterPro" id="IPR013103">
    <property type="entry name" value="RVT_2"/>
</dbReference>
<evidence type="ECO:0000256" key="2">
    <source>
        <dbReference type="SAM" id="MobiDB-lite"/>
    </source>
</evidence>
<sequence length="1429" mass="161656">MTKEGSESSGLATGNAQNAPYTDNSSLVITNHKLDGKNFLQWSQSVLMVIRGRGKLGYLTGEIPRPTQTDKQYPTWELNNSIVMAWLINSMEASISRTYLLFKTAKDIWKAVKETYSDLGNASQVFEIKMKLKDMRQGASEVTHYYNCLKVLWQELDMFYEADWGEVEEHVKFKAHLEKERLYDFLAGLNRDLDEVRGRVLGRTPLPSIGEAFAEVRREENRRRVMLGEQKEAKPITSSGDRALENSALIAKGPPTFKARSGGENKPGDRGDRGWCTHCNRAGHIREKCFKLHGYPGTNKNQPMAKAHHTATEPVLGTKSTQDEVVTVQLSKTQLETLHQLLSKPIHGMALNVFTKIDGDIQWIFDSGATNHMTGNSSLFHTYIPCHNRSRVRIADGSFSAVAGRGSVRLSKQLTLKKVLHVPKLTCNLLSIRKLTKDAKCLAQFSPFDCLLQEQGSGRMIGNAKVRDGLYIWENHDSKNKQAYSTSTSSSSSRDTILMWHRRLGHPNFKYLKYLFPKLFRNENTSSILCEICQLSKHTRVPYPLRPYVSSKPFSLIHSDIWGPSRIKNISGSKWFITFIDDHTRVCWVYLLTDKSEASNTFKIFHTMVQNQFQTTIHTLRTDNGREYFNSSLGTYLSDHGIIHQSSCPNTPQQNGISERKNRHLLEVARALMFTMHIPKYLWGEAVLTACYLINRLPSKVLEFQTPVAVLKTEFPLFQVSSLQPKIFGCKAFVHSHNPGQSKLDPRAQKCVFIGYSSTQKGYKCYSPTMRRVFVSKDVTFFESEPYFSPTHLQGEKLSEDESLNGLLDLEQDVIPTQTDIPLPILDIPEIQPLTPENPLPQQSPEMLTQNCHDSALENCSEEGQESAAIDVNNDEDLPIALRKGSRSCTKHPISSFLAYGKLSPTYRAFVTNIDQVSTPRNVEEALASPTWKIAVCEELTALEKNGTWELTNLPSGKKTVGSKWLFTIKYNSDGSVNRHKARLVAKGYTQTHGIDYQETFAPVAKLNTVRVLLSLAANLDWPLMQLDVKNAFLNGELSEEVYMDFPPGFENPEGKVCRLKKSLYGLKQSPRAWFSRFTQAVTSRGYSQGQTDHTMFFKHSKNGKIAILIVYVDDIIMTGDDLDEINKLKAYLSLEFEMKDLGALKYFLGMEVARNQEGISVSQRKYVLDLLTETGMMGCRPANTPMEFNKKLGTKDDGAAVDRERYQRLVGKLIYLSHTRPDISFVVSVISQFMHSPKERHLEAVYRVLRYLKGTPGKGLHFKKGENRCIEVFTDADYAGAANDGRSTSGYLSYVWGNLVTWRSKKQSVVSRSSAESEFRAVANGTCEGIWLRRLLEELRVPFEAPIKLYCDNKAAISIAQNPVHHDRTKHVEVDRHFIKEKLDSGSMCMVYLPSKQQVADLLTKSLTKKLFDDLTNKLGMINIYMPA</sequence>
<accession>A0AA38TSQ9</accession>
<dbReference type="Pfam" id="PF14244">
    <property type="entry name" value="Retrotran_gag_3"/>
    <property type="match status" value="1"/>
</dbReference>
<protein>
    <recommendedName>
        <fullName evidence="3">Integrase catalytic domain-containing protein</fullName>
    </recommendedName>
</protein>
<dbReference type="InterPro" id="IPR057670">
    <property type="entry name" value="SH3_retrovirus"/>
</dbReference>
<keyword evidence="1" id="KW-0378">Hydrolase</keyword>
<dbReference type="PROSITE" id="PS50994">
    <property type="entry name" value="INTEGRASE"/>
    <property type="match status" value="1"/>
</dbReference>
<organism evidence="4 5">
    <name type="scientific">Centaurea solstitialis</name>
    <name type="common">yellow star-thistle</name>
    <dbReference type="NCBI Taxonomy" id="347529"/>
    <lineage>
        <taxon>Eukaryota</taxon>
        <taxon>Viridiplantae</taxon>
        <taxon>Streptophyta</taxon>
        <taxon>Embryophyta</taxon>
        <taxon>Tracheophyta</taxon>
        <taxon>Spermatophyta</taxon>
        <taxon>Magnoliopsida</taxon>
        <taxon>eudicotyledons</taxon>
        <taxon>Gunneridae</taxon>
        <taxon>Pentapetalae</taxon>
        <taxon>asterids</taxon>
        <taxon>campanulids</taxon>
        <taxon>Asterales</taxon>
        <taxon>Asteraceae</taxon>
        <taxon>Carduoideae</taxon>
        <taxon>Cardueae</taxon>
        <taxon>Centaureinae</taxon>
        <taxon>Centaurea</taxon>
    </lineage>
</organism>
<dbReference type="PANTHER" id="PTHR11439:SF463">
    <property type="entry name" value="REVERSE TRANSCRIPTASE TY1_COPIA-TYPE DOMAIN-CONTAINING PROTEIN"/>
    <property type="match status" value="1"/>
</dbReference>
<dbReference type="EMBL" id="JARYMX010000001">
    <property type="protein sequence ID" value="KAJ9565434.1"/>
    <property type="molecule type" value="Genomic_DNA"/>
</dbReference>
<dbReference type="Gene3D" id="3.30.420.10">
    <property type="entry name" value="Ribonuclease H-like superfamily/Ribonuclease H"/>
    <property type="match status" value="1"/>
</dbReference>
<gene>
    <name evidence="4" type="ORF">OSB04_001400</name>
</gene>
<dbReference type="InterPro" id="IPR054722">
    <property type="entry name" value="PolX-like_BBD"/>
</dbReference>
<keyword evidence="1" id="KW-0645">Protease</keyword>
<dbReference type="GO" id="GO:0015074">
    <property type="term" value="P:DNA integration"/>
    <property type="evidence" value="ECO:0007669"/>
    <property type="project" value="InterPro"/>
</dbReference>
<dbReference type="Pfam" id="PF00665">
    <property type="entry name" value="rve"/>
    <property type="match status" value="1"/>
</dbReference>
<evidence type="ECO:0000256" key="1">
    <source>
        <dbReference type="ARBA" id="ARBA00022750"/>
    </source>
</evidence>